<dbReference type="OrthoDB" id="345880at2"/>
<proteinExistence type="predicted"/>
<gene>
    <name evidence="1" type="ORF">M878_00195</name>
</gene>
<dbReference type="PATRIC" id="fig|1352936.5.peg.42"/>
<evidence type="ECO:0000313" key="1">
    <source>
        <dbReference type="EMBL" id="EST36798.1"/>
    </source>
</evidence>
<evidence type="ECO:0000313" key="2">
    <source>
        <dbReference type="Proteomes" id="UP000017984"/>
    </source>
</evidence>
<accession>V6KXQ9</accession>
<protein>
    <submittedName>
        <fullName evidence="1">Uncharacterized protein</fullName>
    </submittedName>
</protein>
<dbReference type="HOGENOM" id="CLU_2371622_0_0_11"/>
<organism evidence="1 2">
    <name type="scientific">Streptomyces roseochromogenus subsp. oscitans DS 12.976</name>
    <dbReference type="NCBI Taxonomy" id="1352936"/>
    <lineage>
        <taxon>Bacteria</taxon>
        <taxon>Bacillati</taxon>
        <taxon>Actinomycetota</taxon>
        <taxon>Actinomycetes</taxon>
        <taxon>Kitasatosporales</taxon>
        <taxon>Streptomycetaceae</taxon>
        <taxon>Streptomyces</taxon>
    </lineage>
</organism>
<comment type="caution">
    <text evidence="1">The sequence shown here is derived from an EMBL/GenBank/DDBJ whole genome shotgun (WGS) entry which is preliminary data.</text>
</comment>
<keyword evidence="2" id="KW-1185">Reference proteome</keyword>
<dbReference type="AlphaFoldDB" id="V6KXQ9"/>
<sequence>MFLSSRYIKPGPVNEQPYNHYSWLRSMEDLFGVRRGGTDGHGHLGCAAADGLCPFGADVYNNPSGKALPPAPSGSIVYPAVACIDDPEHPVIKTP</sequence>
<dbReference type="InterPro" id="IPR017850">
    <property type="entry name" value="Alkaline_phosphatase_core_sf"/>
</dbReference>
<name>V6KXQ9_STRRC</name>
<dbReference type="EMBL" id="AWQX01000004">
    <property type="protein sequence ID" value="EST36798.1"/>
    <property type="molecule type" value="Genomic_DNA"/>
</dbReference>
<dbReference type="RefSeq" id="WP_023544079.1">
    <property type="nucleotide sequence ID" value="NZ_CM002285.1"/>
</dbReference>
<dbReference type="Proteomes" id="UP000017984">
    <property type="component" value="Chromosome"/>
</dbReference>
<reference evidence="1 2" key="1">
    <citation type="journal article" date="2014" name="Genome Announc.">
        <title>Draft Genome Sequence of Streptomyces roseochromogenes subsp. oscitans DS 12.976, Producer of the Aminocoumarin Antibiotic Clorobiocin.</title>
        <authorList>
            <person name="Ruckert C."/>
            <person name="Kalinowski J."/>
            <person name="Heide L."/>
            <person name="Apel A.K."/>
        </authorList>
    </citation>
    <scope>NUCLEOTIDE SEQUENCE [LARGE SCALE GENOMIC DNA]</scope>
    <source>
        <strain evidence="1 2">DS 12.976</strain>
    </source>
</reference>
<dbReference type="Gene3D" id="3.40.720.10">
    <property type="entry name" value="Alkaline Phosphatase, subunit A"/>
    <property type="match status" value="1"/>
</dbReference>
<dbReference type="STRING" id="1352936.M878_00195"/>